<keyword evidence="1" id="KW-0732">Signal</keyword>
<gene>
    <name evidence="2" type="ORF">SAMN05192573_105192</name>
</gene>
<sequence>MKKILLPALIMIVFASKASAQSKGFTMADFKANIGKTGTLCDTVYSYKAVSDTLTLLNLGAAYPRQKYTIAIKGNKIKLDLSTIKGKHVCATGTFEFFKGQPEIVADKPEQITVN</sequence>
<proteinExistence type="predicted"/>
<dbReference type="RefSeq" id="WP_091167380.1">
    <property type="nucleotide sequence ID" value="NZ_FNCG01000005.1"/>
</dbReference>
<evidence type="ECO:0000313" key="2">
    <source>
        <dbReference type="EMBL" id="SDG88367.1"/>
    </source>
</evidence>
<dbReference type="STRING" id="551996.SAMN05192573_105192"/>
<evidence type="ECO:0000256" key="1">
    <source>
        <dbReference type="SAM" id="SignalP"/>
    </source>
</evidence>
<dbReference type="EMBL" id="FNCG01000005">
    <property type="protein sequence ID" value="SDG88367.1"/>
    <property type="molecule type" value="Genomic_DNA"/>
</dbReference>
<feature type="chain" id="PRO_5011546136" evidence="1">
    <location>
        <begin position="21"/>
        <end position="115"/>
    </location>
</feature>
<organism evidence="2 3">
    <name type="scientific">Mucilaginibacter gossypii</name>
    <dbReference type="NCBI Taxonomy" id="551996"/>
    <lineage>
        <taxon>Bacteria</taxon>
        <taxon>Pseudomonadati</taxon>
        <taxon>Bacteroidota</taxon>
        <taxon>Sphingobacteriia</taxon>
        <taxon>Sphingobacteriales</taxon>
        <taxon>Sphingobacteriaceae</taxon>
        <taxon>Mucilaginibacter</taxon>
    </lineage>
</organism>
<feature type="signal peptide" evidence="1">
    <location>
        <begin position="1"/>
        <end position="20"/>
    </location>
</feature>
<reference evidence="3" key="1">
    <citation type="submission" date="2016-10" db="EMBL/GenBank/DDBJ databases">
        <authorList>
            <person name="Varghese N."/>
            <person name="Submissions S."/>
        </authorList>
    </citation>
    <scope>NUCLEOTIDE SEQUENCE [LARGE SCALE GENOMIC DNA]</scope>
    <source>
        <strain evidence="3">Gh-67</strain>
    </source>
</reference>
<keyword evidence="3" id="KW-1185">Reference proteome</keyword>
<name>A0A1G7XVZ6_9SPHI</name>
<dbReference type="AlphaFoldDB" id="A0A1G7XVZ6"/>
<evidence type="ECO:0000313" key="3">
    <source>
        <dbReference type="Proteomes" id="UP000199705"/>
    </source>
</evidence>
<protein>
    <submittedName>
        <fullName evidence="2">Uncharacterized protein</fullName>
    </submittedName>
</protein>
<dbReference type="Proteomes" id="UP000199705">
    <property type="component" value="Unassembled WGS sequence"/>
</dbReference>
<accession>A0A1G7XVZ6</accession>